<name>A0AAD5G9C4_AMBAR</name>
<dbReference type="Proteomes" id="UP001206925">
    <property type="component" value="Unassembled WGS sequence"/>
</dbReference>
<evidence type="ECO:0000313" key="1">
    <source>
        <dbReference type="EMBL" id="KAI7733239.1"/>
    </source>
</evidence>
<protein>
    <submittedName>
        <fullName evidence="1">Uncharacterized protein</fullName>
    </submittedName>
</protein>
<organism evidence="1 2">
    <name type="scientific">Ambrosia artemisiifolia</name>
    <name type="common">Common ragweed</name>
    <dbReference type="NCBI Taxonomy" id="4212"/>
    <lineage>
        <taxon>Eukaryota</taxon>
        <taxon>Viridiplantae</taxon>
        <taxon>Streptophyta</taxon>
        <taxon>Embryophyta</taxon>
        <taxon>Tracheophyta</taxon>
        <taxon>Spermatophyta</taxon>
        <taxon>Magnoliopsida</taxon>
        <taxon>eudicotyledons</taxon>
        <taxon>Gunneridae</taxon>
        <taxon>Pentapetalae</taxon>
        <taxon>asterids</taxon>
        <taxon>campanulids</taxon>
        <taxon>Asterales</taxon>
        <taxon>Asteraceae</taxon>
        <taxon>Asteroideae</taxon>
        <taxon>Heliantheae alliance</taxon>
        <taxon>Heliantheae</taxon>
        <taxon>Ambrosia</taxon>
    </lineage>
</organism>
<feature type="non-terminal residue" evidence="1">
    <location>
        <position position="1"/>
    </location>
</feature>
<reference evidence="1" key="1">
    <citation type="submission" date="2022-06" db="EMBL/GenBank/DDBJ databases">
        <title>Uncovering the hologenomic basis of an extraordinary plant invasion.</title>
        <authorList>
            <person name="Bieker V.C."/>
            <person name="Martin M.D."/>
            <person name="Gilbert T."/>
            <person name="Hodgins K."/>
            <person name="Battlay P."/>
            <person name="Petersen B."/>
            <person name="Wilson J."/>
        </authorList>
    </citation>
    <scope>NUCLEOTIDE SEQUENCE</scope>
    <source>
        <strain evidence="1">AA19_3_7</strain>
        <tissue evidence="1">Leaf</tissue>
    </source>
</reference>
<gene>
    <name evidence="1" type="ORF">M8C21_003053</name>
</gene>
<sequence>REKQDLEKLKNLAAGVLSRLEGAIKDATSLLDYYHSNSKMKMVKPSCRKGIRVPQFCKAATVPHRGRCKCMVSYVRFNTKEVAEIETSVAFGPLTTSP</sequence>
<proteinExistence type="predicted"/>
<feature type="non-terminal residue" evidence="1">
    <location>
        <position position="98"/>
    </location>
</feature>
<evidence type="ECO:0000313" key="2">
    <source>
        <dbReference type="Proteomes" id="UP001206925"/>
    </source>
</evidence>
<comment type="caution">
    <text evidence="1">The sequence shown here is derived from an EMBL/GenBank/DDBJ whole genome shotgun (WGS) entry which is preliminary data.</text>
</comment>
<accession>A0AAD5G9C4</accession>
<dbReference type="EMBL" id="JAMZMK010010060">
    <property type="protein sequence ID" value="KAI7733239.1"/>
    <property type="molecule type" value="Genomic_DNA"/>
</dbReference>
<keyword evidence="2" id="KW-1185">Reference proteome</keyword>
<dbReference type="AlphaFoldDB" id="A0AAD5G9C4"/>